<gene>
    <name evidence="2" type="ORF">C9I98_19875</name>
</gene>
<feature type="transmembrane region" description="Helical" evidence="1">
    <location>
        <begin position="217"/>
        <end position="234"/>
    </location>
</feature>
<dbReference type="EMBL" id="PYMA01000015">
    <property type="protein sequence ID" value="PSW17263.1"/>
    <property type="molecule type" value="Genomic_DNA"/>
</dbReference>
<feature type="transmembrane region" description="Helical" evidence="1">
    <location>
        <begin position="178"/>
        <end position="196"/>
    </location>
</feature>
<keyword evidence="1" id="KW-1133">Transmembrane helix</keyword>
<proteinExistence type="predicted"/>
<sequence length="282" mass="31858">MPDKKTIMEKTKQAAPNELKYEETYAAQFCGFSLKNVIFGTPLVMALFAATPAVLALSHSEGEKKLAPLNIVEGFSNENIFLLGMILLSFLFMLNAIYSEVLGLPFRKSQTSGQTLEQDQNIYTLLDYYTLKPVRFNKDAWSKLCGFLYSLPSLLMETTSSLVLGCMIFYSLDNPSGNGFNLILVVISVLFYGVATKYLYSFSNFQRRRSHNKHKKIVIFFALFTGSLFLVYALKLMNINEITSSELKVHQQTFLALFIGLGIAHTFLVGLFSYNLENQNEQ</sequence>
<evidence type="ECO:0000313" key="2">
    <source>
        <dbReference type="EMBL" id="PSW17263.1"/>
    </source>
</evidence>
<comment type="caution">
    <text evidence="2">The sequence shown here is derived from an EMBL/GenBank/DDBJ whole genome shotgun (WGS) entry which is preliminary data.</text>
</comment>
<dbReference type="AlphaFoldDB" id="A0A2T3NNH2"/>
<evidence type="ECO:0000313" key="3">
    <source>
        <dbReference type="Proteomes" id="UP000241771"/>
    </source>
</evidence>
<feature type="transmembrane region" description="Helical" evidence="1">
    <location>
        <begin position="147"/>
        <end position="172"/>
    </location>
</feature>
<keyword evidence="1" id="KW-0472">Membrane</keyword>
<feature type="transmembrane region" description="Helical" evidence="1">
    <location>
        <begin position="254"/>
        <end position="276"/>
    </location>
</feature>
<evidence type="ECO:0000256" key="1">
    <source>
        <dbReference type="SAM" id="Phobius"/>
    </source>
</evidence>
<feature type="transmembrane region" description="Helical" evidence="1">
    <location>
        <begin position="37"/>
        <end position="60"/>
    </location>
</feature>
<name>A0A2T3NNH2_9GAMM</name>
<reference evidence="2 3" key="1">
    <citation type="submission" date="2018-01" db="EMBL/GenBank/DDBJ databases">
        <title>Whole genome sequencing of Histamine producing bacteria.</title>
        <authorList>
            <person name="Butler K."/>
        </authorList>
    </citation>
    <scope>NUCLEOTIDE SEQUENCE [LARGE SCALE GENOMIC DNA]</scope>
    <source>
        <strain evidence="2 3">DSM 100436</strain>
    </source>
</reference>
<keyword evidence="1" id="KW-0812">Transmembrane</keyword>
<dbReference type="Proteomes" id="UP000241771">
    <property type="component" value="Unassembled WGS sequence"/>
</dbReference>
<protein>
    <submittedName>
        <fullName evidence="2">Uncharacterized protein</fullName>
    </submittedName>
</protein>
<keyword evidence="3" id="KW-1185">Reference proteome</keyword>
<organism evidence="2 3">
    <name type="scientific">Photobacterium sanctipauli</name>
    <dbReference type="NCBI Taxonomy" id="1342794"/>
    <lineage>
        <taxon>Bacteria</taxon>
        <taxon>Pseudomonadati</taxon>
        <taxon>Pseudomonadota</taxon>
        <taxon>Gammaproteobacteria</taxon>
        <taxon>Vibrionales</taxon>
        <taxon>Vibrionaceae</taxon>
        <taxon>Photobacterium</taxon>
    </lineage>
</organism>
<feature type="transmembrane region" description="Helical" evidence="1">
    <location>
        <begin position="80"/>
        <end position="98"/>
    </location>
</feature>
<accession>A0A2T3NNH2</accession>